<dbReference type="Pfam" id="PF01185">
    <property type="entry name" value="Hydrophobin"/>
    <property type="match status" value="1"/>
</dbReference>
<reference evidence="8" key="1">
    <citation type="submission" date="2020-11" db="EMBL/GenBank/DDBJ databases">
        <authorList>
            <consortium name="DOE Joint Genome Institute"/>
            <person name="Ahrendt S."/>
            <person name="Riley R."/>
            <person name="Andreopoulos W."/>
            <person name="Labutti K."/>
            <person name="Pangilinan J."/>
            <person name="Ruiz-Duenas F.J."/>
            <person name="Barrasa J.M."/>
            <person name="Sanchez-Garcia M."/>
            <person name="Camarero S."/>
            <person name="Miyauchi S."/>
            <person name="Serrano A."/>
            <person name="Linde D."/>
            <person name="Babiker R."/>
            <person name="Drula E."/>
            <person name="Ayuso-Fernandez I."/>
            <person name="Pacheco R."/>
            <person name="Padilla G."/>
            <person name="Ferreira P."/>
            <person name="Barriuso J."/>
            <person name="Kellner H."/>
            <person name="Castanera R."/>
            <person name="Alfaro M."/>
            <person name="Ramirez L."/>
            <person name="Pisabarro A.G."/>
            <person name="Kuo A."/>
            <person name="Tritt A."/>
            <person name="Lipzen A."/>
            <person name="He G."/>
            <person name="Yan M."/>
            <person name="Ng V."/>
            <person name="Cullen D."/>
            <person name="Martin F."/>
            <person name="Rosso M.-N."/>
            <person name="Henrissat B."/>
            <person name="Hibbett D."/>
            <person name="Martinez A.T."/>
            <person name="Grigoriev I.V."/>
        </authorList>
    </citation>
    <scope>NUCLEOTIDE SEQUENCE</scope>
    <source>
        <strain evidence="8">CBS 506.95</strain>
    </source>
</reference>
<keyword evidence="5 7" id="KW-0732">Signal</keyword>
<dbReference type="CDD" id="cd23507">
    <property type="entry name" value="hydrophobin_I"/>
    <property type="match status" value="1"/>
</dbReference>
<comment type="caution">
    <text evidence="8">The sequence shown here is derived from an EMBL/GenBank/DDBJ whole genome shotgun (WGS) entry which is preliminary data.</text>
</comment>
<name>A0A9P6EGY3_9AGAR</name>
<evidence type="ECO:0000256" key="6">
    <source>
        <dbReference type="ARBA" id="ARBA00023157"/>
    </source>
</evidence>
<dbReference type="SMART" id="SM00075">
    <property type="entry name" value="HYDRO"/>
    <property type="match status" value="1"/>
</dbReference>
<feature type="chain" id="PRO_5040537971" description="Hydrophobin" evidence="7">
    <location>
        <begin position="20"/>
        <end position="114"/>
    </location>
</feature>
<dbReference type="AlphaFoldDB" id="A0A9P6EGY3"/>
<dbReference type="InterPro" id="IPR001338">
    <property type="entry name" value="Class_I_Hydrophobin"/>
</dbReference>
<comment type="similarity">
    <text evidence="2 7">Belongs to the fungal hydrophobin family.</text>
</comment>
<dbReference type="InterPro" id="IPR019778">
    <property type="entry name" value="Class_I_Hydrophobin_CS"/>
</dbReference>
<dbReference type="Proteomes" id="UP000807306">
    <property type="component" value="Unassembled WGS sequence"/>
</dbReference>
<evidence type="ECO:0000256" key="2">
    <source>
        <dbReference type="ARBA" id="ARBA00010446"/>
    </source>
</evidence>
<keyword evidence="3 7" id="KW-0134">Cell wall</keyword>
<protein>
    <recommendedName>
        <fullName evidence="7">Hydrophobin</fullName>
    </recommendedName>
</protein>
<evidence type="ECO:0000256" key="3">
    <source>
        <dbReference type="ARBA" id="ARBA00022512"/>
    </source>
</evidence>
<gene>
    <name evidence="8" type="ORF">CPB83DRAFT_853683</name>
</gene>
<organism evidence="8 9">
    <name type="scientific">Crepidotus variabilis</name>
    <dbReference type="NCBI Taxonomy" id="179855"/>
    <lineage>
        <taxon>Eukaryota</taxon>
        <taxon>Fungi</taxon>
        <taxon>Dikarya</taxon>
        <taxon>Basidiomycota</taxon>
        <taxon>Agaricomycotina</taxon>
        <taxon>Agaricomycetes</taxon>
        <taxon>Agaricomycetidae</taxon>
        <taxon>Agaricales</taxon>
        <taxon>Agaricineae</taxon>
        <taxon>Crepidotaceae</taxon>
        <taxon>Crepidotus</taxon>
    </lineage>
</organism>
<proteinExistence type="inferred from homology"/>
<dbReference type="OrthoDB" id="4225815at2759"/>
<evidence type="ECO:0000313" key="9">
    <source>
        <dbReference type="Proteomes" id="UP000807306"/>
    </source>
</evidence>
<evidence type="ECO:0000256" key="4">
    <source>
        <dbReference type="ARBA" id="ARBA00022525"/>
    </source>
</evidence>
<evidence type="ECO:0000256" key="1">
    <source>
        <dbReference type="ARBA" id="ARBA00004191"/>
    </source>
</evidence>
<evidence type="ECO:0000256" key="5">
    <source>
        <dbReference type="ARBA" id="ARBA00022729"/>
    </source>
</evidence>
<evidence type="ECO:0000313" key="8">
    <source>
        <dbReference type="EMBL" id="KAF9528745.1"/>
    </source>
</evidence>
<dbReference type="GO" id="GO:0005199">
    <property type="term" value="F:structural constituent of cell wall"/>
    <property type="evidence" value="ECO:0007669"/>
    <property type="project" value="InterPro"/>
</dbReference>
<dbReference type="GO" id="GO:0009277">
    <property type="term" value="C:fungal-type cell wall"/>
    <property type="evidence" value="ECO:0007669"/>
    <property type="project" value="InterPro"/>
</dbReference>
<keyword evidence="4 7" id="KW-0964">Secreted</keyword>
<keyword evidence="9" id="KW-1185">Reference proteome</keyword>
<feature type="signal peptide" evidence="7">
    <location>
        <begin position="1"/>
        <end position="19"/>
    </location>
</feature>
<sequence length="114" mass="11351">MFAKLSIIIASTLAVFVAAGGPLPVSNGIHNSCNTGPVQCCNTVKNSDTQTVNFIKEVFGVNAPITGMVGLQCSPISVIGAGSGANCGTQPVCCTGNHFEGGIAVGCNPINIAA</sequence>
<dbReference type="EMBL" id="MU157850">
    <property type="protein sequence ID" value="KAF9528745.1"/>
    <property type="molecule type" value="Genomic_DNA"/>
</dbReference>
<dbReference type="PROSITE" id="PS00956">
    <property type="entry name" value="HYDROPHOBIN"/>
    <property type="match status" value="1"/>
</dbReference>
<evidence type="ECO:0000256" key="7">
    <source>
        <dbReference type="RuleBase" id="RU365009"/>
    </source>
</evidence>
<keyword evidence="6 7" id="KW-1015">Disulfide bond</keyword>
<accession>A0A9P6EGY3</accession>
<comment type="subcellular location">
    <subcellularLocation>
        <location evidence="1 7">Secreted</location>
        <location evidence="1 7">Cell wall</location>
    </subcellularLocation>
</comment>